<evidence type="ECO:0000256" key="4">
    <source>
        <dbReference type="ARBA" id="ARBA00022605"/>
    </source>
</evidence>
<dbReference type="InterPro" id="IPR013785">
    <property type="entry name" value="Aldolase_TIM"/>
</dbReference>
<comment type="subunit">
    <text evidence="3 9">Heterodimer of HisH and HisF.</text>
</comment>
<reference evidence="12" key="1">
    <citation type="journal article" date="2019" name="Int. J. Syst. Evol. Microbiol.">
        <title>The Global Catalogue of Microorganisms (GCM) 10K type strain sequencing project: providing services to taxonomists for standard genome sequencing and annotation.</title>
        <authorList>
            <consortium name="The Broad Institute Genomics Platform"/>
            <consortium name="The Broad Institute Genome Sequencing Center for Infectious Disease"/>
            <person name="Wu L."/>
            <person name="Ma J."/>
        </authorList>
    </citation>
    <scope>NUCLEOTIDE SEQUENCE [LARGE SCALE GENOMIC DNA]</scope>
    <source>
        <strain evidence="12">CGMCC 4.7329</strain>
    </source>
</reference>
<dbReference type="InterPro" id="IPR004651">
    <property type="entry name" value="HisF"/>
</dbReference>
<evidence type="ECO:0000256" key="7">
    <source>
        <dbReference type="ARBA" id="ARBA00025475"/>
    </source>
</evidence>
<comment type="caution">
    <text evidence="11">The sequence shown here is derived from an EMBL/GenBank/DDBJ whole genome shotgun (WGS) entry which is preliminary data.</text>
</comment>
<evidence type="ECO:0000256" key="2">
    <source>
        <dbReference type="ARBA" id="ARBA00009667"/>
    </source>
</evidence>
<dbReference type="EMBL" id="BMNE01000010">
    <property type="protein sequence ID" value="GGN96443.1"/>
    <property type="molecule type" value="Genomic_DNA"/>
</dbReference>
<dbReference type="InterPro" id="IPR011060">
    <property type="entry name" value="RibuloseP-bd_barrel"/>
</dbReference>
<evidence type="ECO:0000256" key="3">
    <source>
        <dbReference type="ARBA" id="ARBA00011152"/>
    </source>
</evidence>
<comment type="catalytic activity">
    <reaction evidence="8 9">
        <text>5-[(5-phospho-1-deoxy-D-ribulos-1-ylimino)methylamino]-1-(5-phospho-beta-D-ribosyl)imidazole-4-carboxamide + L-glutamine = D-erythro-1-(imidazol-4-yl)glycerol 3-phosphate + 5-amino-1-(5-phospho-beta-D-ribosyl)imidazole-4-carboxamide + L-glutamate + H(+)</text>
        <dbReference type="Rhea" id="RHEA:24793"/>
        <dbReference type="ChEBI" id="CHEBI:15378"/>
        <dbReference type="ChEBI" id="CHEBI:29985"/>
        <dbReference type="ChEBI" id="CHEBI:58278"/>
        <dbReference type="ChEBI" id="CHEBI:58359"/>
        <dbReference type="ChEBI" id="CHEBI:58475"/>
        <dbReference type="ChEBI" id="CHEBI:58525"/>
        <dbReference type="EC" id="4.3.2.10"/>
    </reaction>
</comment>
<protein>
    <recommendedName>
        <fullName evidence="9">Imidazole glycerol phosphate synthase subunit HisF</fullName>
        <ecNumber evidence="9">4.3.2.10</ecNumber>
    </recommendedName>
    <alternativeName>
        <fullName evidence="9">IGP synthase cyclase subunit</fullName>
    </alternativeName>
    <alternativeName>
        <fullName evidence="9">IGP synthase subunit HisF</fullName>
    </alternativeName>
    <alternativeName>
        <fullName evidence="9">ImGP synthase subunit HisF</fullName>
        <shortName evidence="9">IGPS subunit HisF</shortName>
    </alternativeName>
</protein>
<accession>A0ABQ2KXQ9</accession>
<dbReference type="HAMAP" id="MF_01013">
    <property type="entry name" value="HisF"/>
    <property type="match status" value="1"/>
</dbReference>
<dbReference type="Gene3D" id="3.20.20.70">
    <property type="entry name" value="Aldolase class I"/>
    <property type="match status" value="1"/>
</dbReference>
<evidence type="ECO:0000256" key="6">
    <source>
        <dbReference type="ARBA" id="ARBA00023239"/>
    </source>
</evidence>
<comment type="pathway">
    <text evidence="1 9">Amino-acid biosynthesis; L-histidine biosynthesis; L-histidine from 5-phospho-alpha-D-ribose 1-diphosphate: step 5/9.</text>
</comment>
<comment type="subcellular location">
    <subcellularLocation>
        <location evidence="9">Cytoplasm</location>
    </subcellularLocation>
</comment>
<evidence type="ECO:0000313" key="11">
    <source>
        <dbReference type="EMBL" id="GGN96443.1"/>
    </source>
</evidence>
<organism evidence="11 12">
    <name type="scientific">Nocardia rhizosphaerihabitans</name>
    <dbReference type="NCBI Taxonomy" id="1691570"/>
    <lineage>
        <taxon>Bacteria</taxon>
        <taxon>Bacillati</taxon>
        <taxon>Actinomycetota</taxon>
        <taxon>Actinomycetes</taxon>
        <taxon>Mycobacteriales</taxon>
        <taxon>Nocardiaceae</taxon>
        <taxon>Nocardia</taxon>
    </lineage>
</organism>
<evidence type="ECO:0000256" key="5">
    <source>
        <dbReference type="ARBA" id="ARBA00023102"/>
    </source>
</evidence>
<keyword evidence="4 9" id="KW-0028">Amino-acid biosynthesis</keyword>
<feature type="active site" evidence="9">
    <location>
        <position position="148"/>
    </location>
</feature>
<dbReference type="PANTHER" id="PTHR21235:SF2">
    <property type="entry name" value="IMIDAZOLE GLYCEROL PHOSPHATE SYNTHASE HISHF"/>
    <property type="match status" value="1"/>
</dbReference>
<dbReference type="Pfam" id="PF00977">
    <property type="entry name" value="His_biosynth"/>
    <property type="match status" value="1"/>
</dbReference>
<feature type="active site" evidence="9">
    <location>
        <position position="29"/>
    </location>
</feature>
<evidence type="ECO:0000256" key="8">
    <source>
        <dbReference type="ARBA" id="ARBA00047838"/>
    </source>
</evidence>
<sequence length="274" mass="28563">MNTMTPRTEERPDTTAPSTLAVRVIPCLDVDAGRVVKGVKFQNLRDAGDPVELAATYDAQGADELTFLDVTASTGDRGTMLDVVTRTAEQIFIPLTVGGGVRTVEDVDRLLRAGADKVSVNTAAIARPEVLFEMSQRFGAQCIVLSVDARTVPDGQPDTPSGWEVTTHGGKRGTGIDAVEWAIRGAELGVGEILLNSMDADGTKTGFDLPMIAAVRAAVSVPVIASGGAGAVEHFPPAVHAGADAVLAASVFHFGDLTIGQVKDAMRADGITVR</sequence>
<evidence type="ECO:0000313" key="12">
    <source>
        <dbReference type="Proteomes" id="UP000658127"/>
    </source>
</evidence>
<dbReference type="InterPro" id="IPR050064">
    <property type="entry name" value="IGPS_HisA/HisF"/>
</dbReference>
<comment type="function">
    <text evidence="7 9">IGPS catalyzes the conversion of PRFAR and glutamine to IGP, AICAR and glutamate. The HisF subunit catalyzes the cyclization activity that produces IGP and AICAR from PRFAR using the ammonia provided by the HisH subunit.</text>
</comment>
<keyword evidence="6 9" id="KW-0456">Lyase</keyword>
<dbReference type="CDD" id="cd04731">
    <property type="entry name" value="HisF"/>
    <property type="match status" value="1"/>
</dbReference>
<dbReference type="EC" id="4.3.2.10" evidence="9"/>
<comment type="similarity">
    <text evidence="2 9 10">Belongs to the HisA/HisF family.</text>
</comment>
<keyword evidence="5 9" id="KW-0368">Histidine biosynthesis</keyword>
<dbReference type="Proteomes" id="UP000658127">
    <property type="component" value="Unassembled WGS sequence"/>
</dbReference>
<proteinExistence type="inferred from homology"/>
<dbReference type="PANTHER" id="PTHR21235">
    <property type="entry name" value="IMIDAZOLE GLYCEROL PHOSPHATE SYNTHASE SUBUNIT HISF/H IGP SYNTHASE SUBUNIT HISF/H"/>
    <property type="match status" value="1"/>
</dbReference>
<dbReference type="InterPro" id="IPR006062">
    <property type="entry name" value="His_biosynth"/>
</dbReference>
<keyword evidence="12" id="KW-1185">Reference proteome</keyword>
<dbReference type="NCBIfam" id="TIGR00735">
    <property type="entry name" value="hisF"/>
    <property type="match status" value="1"/>
</dbReference>
<name>A0ABQ2KXQ9_9NOCA</name>
<dbReference type="SUPFAM" id="SSF51366">
    <property type="entry name" value="Ribulose-phoshate binding barrel"/>
    <property type="match status" value="1"/>
</dbReference>
<evidence type="ECO:0000256" key="9">
    <source>
        <dbReference type="HAMAP-Rule" id="MF_01013"/>
    </source>
</evidence>
<gene>
    <name evidence="9 11" type="primary">hisF</name>
    <name evidence="11" type="ORF">GCM10011610_61260</name>
</gene>
<evidence type="ECO:0000256" key="1">
    <source>
        <dbReference type="ARBA" id="ARBA00005091"/>
    </source>
</evidence>
<keyword evidence="9" id="KW-0963">Cytoplasm</keyword>
<evidence type="ECO:0000256" key="10">
    <source>
        <dbReference type="RuleBase" id="RU003657"/>
    </source>
</evidence>